<name>A0A2V2B828_9GAMM</name>
<gene>
    <name evidence="1" type="ORF">C7431_10817</name>
</gene>
<dbReference type="EMBL" id="QGHF01000008">
    <property type="protein sequence ID" value="PWK95192.1"/>
    <property type="molecule type" value="Genomic_DNA"/>
</dbReference>
<evidence type="ECO:0000313" key="2">
    <source>
        <dbReference type="Proteomes" id="UP000245981"/>
    </source>
</evidence>
<reference evidence="1 2" key="1">
    <citation type="submission" date="2018-05" db="EMBL/GenBank/DDBJ databases">
        <title>Genomic Encyclopedia of Type Strains, Phase IV (KMG-V): Genome sequencing to study the core and pangenomes of soil and plant-associated prokaryotes.</title>
        <authorList>
            <person name="Whitman W."/>
        </authorList>
    </citation>
    <scope>NUCLEOTIDE SEQUENCE [LARGE SCALE GENOMIC DNA]</scope>
    <source>
        <strain evidence="1 2">PNA 200-10</strain>
    </source>
</reference>
<protein>
    <submittedName>
        <fullName evidence="1">Uncharacterized protein</fullName>
    </submittedName>
</protein>
<proteinExistence type="predicted"/>
<accession>A0A2V2B828</accession>
<dbReference type="Proteomes" id="UP000245981">
    <property type="component" value="Unassembled WGS sequence"/>
</dbReference>
<organism evidence="1 2">
    <name type="scientific">Pantoea allii</name>
    <dbReference type="NCBI Taxonomy" id="574096"/>
    <lineage>
        <taxon>Bacteria</taxon>
        <taxon>Pseudomonadati</taxon>
        <taxon>Pseudomonadota</taxon>
        <taxon>Gammaproteobacteria</taxon>
        <taxon>Enterobacterales</taxon>
        <taxon>Erwiniaceae</taxon>
        <taxon>Pantoea</taxon>
    </lineage>
</organism>
<dbReference type="AlphaFoldDB" id="A0A2V2B828"/>
<comment type="caution">
    <text evidence="1">The sequence shown here is derived from an EMBL/GenBank/DDBJ whole genome shotgun (WGS) entry which is preliminary data.</text>
</comment>
<sequence>MPVIIIWRIILVRIQNNDLFNAFRMRINRMDMKIAKANRQRTMLFGRNNLVTQEQDLVAQQRMIELFKLRITERTGYIKVANLGTNKRPEWLNL</sequence>
<evidence type="ECO:0000313" key="1">
    <source>
        <dbReference type="EMBL" id="PWK95192.1"/>
    </source>
</evidence>